<accession>A0A0L0N4A8</accession>
<dbReference type="STRING" id="1163406.A0A0L0N4A8"/>
<proteinExistence type="inferred from homology"/>
<dbReference type="GO" id="GO:0005506">
    <property type="term" value="F:iron ion binding"/>
    <property type="evidence" value="ECO:0007669"/>
    <property type="project" value="InterPro"/>
</dbReference>
<comment type="similarity">
    <text evidence="2 9">Belongs to the cytochrome P450 family.</text>
</comment>
<keyword evidence="10" id="KW-0472">Membrane</keyword>
<dbReference type="OrthoDB" id="1844152at2759"/>
<keyword evidence="6 8" id="KW-0408">Iron</keyword>
<dbReference type="InterPro" id="IPR017972">
    <property type="entry name" value="Cyt_P450_CS"/>
</dbReference>
<keyword evidence="12" id="KW-1185">Reference proteome</keyword>
<dbReference type="PRINTS" id="PR00465">
    <property type="entry name" value="EP450IV"/>
</dbReference>
<evidence type="ECO:0000256" key="7">
    <source>
        <dbReference type="ARBA" id="ARBA00023033"/>
    </source>
</evidence>
<evidence type="ECO:0000313" key="12">
    <source>
        <dbReference type="Proteomes" id="UP000036947"/>
    </source>
</evidence>
<dbReference type="Gene3D" id="1.10.630.10">
    <property type="entry name" value="Cytochrome P450"/>
    <property type="match status" value="1"/>
</dbReference>
<comment type="cofactor">
    <cofactor evidence="1 8">
        <name>heme</name>
        <dbReference type="ChEBI" id="CHEBI:30413"/>
    </cofactor>
</comment>
<evidence type="ECO:0000256" key="5">
    <source>
        <dbReference type="ARBA" id="ARBA00023002"/>
    </source>
</evidence>
<keyword evidence="4 8" id="KW-0479">Metal-binding</keyword>
<dbReference type="EMBL" id="LFRF01000024">
    <property type="protein sequence ID" value="KND88645.1"/>
    <property type="molecule type" value="Genomic_DNA"/>
</dbReference>
<evidence type="ECO:0000313" key="11">
    <source>
        <dbReference type="EMBL" id="KND88645.1"/>
    </source>
</evidence>
<evidence type="ECO:0000256" key="9">
    <source>
        <dbReference type="RuleBase" id="RU000461"/>
    </source>
</evidence>
<keyword evidence="3 8" id="KW-0349">Heme</keyword>
<feature type="binding site" description="axial binding residue" evidence="8">
    <location>
        <position position="487"/>
    </location>
    <ligand>
        <name>heme</name>
        <dbReference type="ChEBI" id="CHEBI:30413"/>
    </ligand>
    <ligandPart>
        <name>Fe</name>
        <dbReference type="ChEBI" id="CHEBI:18248"/>
    </ligandPart>
</feature>
<evidence type="ECO:0000256" key="3">
    <source>
        <dbReference type="ARBA" id="ARBA00022617"/>
    </source>
</evidence>
<dbReference type="Pfam" id="PF00067">
    <property type="entry name" value="p450"/>
    <property type="match status" value="1"/>
</dbReference>
<evidence type="ECO:0000256" key="10">
    <source>
        <dbReference type="SAM" id="Phobius"/>
    </source>
</evidence>
<evidence type="ECO:0000256" key="8">
    <source>
        <dbReference type="PIRSR" id="PIRSR602403-1"/>
    </source>
</evidence>
<dbReference type="GO" id="GO:0004497">
    <property type="term" value="F:monooxygenase activity"/>
    <property type="evidence" value="ECO:0007669"/>
    <property type="project" value="UniProtKB-KW"/>
</dbReference>
<keyword evidence="10" id="KW-1133">Transmembrane helix</keyword>
<dbReference type="Proteomes" id="UP000036947">
    <property type="component" value="Unassembled WGS sequence"/>
</dbReference>
<dbReference type="GO" id="GO:0016705">
    <property type="term" value="F:oxidoreductase activity, acting on paired donors, with incorporation or reduction of molecular oxygen"/>
    <property type="evidence" value="ECO:0007669"/>
    <property type="project" value="InterPro"/>
</dbReference>
<dbReference type="PROSITE" id="PS00086">
    <property type="entry name" value="CYTOCHROME_P450"/>
    <property type="match status" value="1"/>
</dbReference>
<protein>
    <submittedName>
        <fullName evidence="11">Ent-kaurene oxidase</fullName>
    </submittedName>
</protein>
<name>A0A0L0N4A8_TOLOC</name>
<dbReference type="SUPFAM" id="SSF48264">
    <property type="entry name" value="Cytochrome P450"/>
    <property type="match status" value="1"/>
</dbReference>
<dbReference type="PANTHER" id="PTHR46206:SF1">
    <property type="entry name" value="P450, PUTATIVE (EUROFUNG)-RELATED"/>
    <property type="match status" value="1"/>
</dbReference>
<organism evidence="11 12">
    <name type="scientific">Tolypocladium ophioglossoides (strain CBS 100239)</name>
    <name type="common">Snaketongue truffleclub</name>
    <name type="synonym">Elaphocordyceps ophioglossoides</name>
    <dbReference type="NCBI Taxonomy" id="1163406"/>
    <lineage>
        <taxon>Eukaryota</taxon>
        <taxon>Fungi</taxon>
        <taxon>Dikarya</taxon>
        <taxon>Ascomycota</taxon>
        <taxon>Pezizomycotina</taxon>
        <taxon>Sordariomycetes</taxon>
        <taxon>Hypocreomycetidae</taxon>
        <taxon>Hypocreales</taxon>
        <taxon>Ophiocordycipitaceae</taxon>
        <taxon>Tolypocladium</taxon>
    </lineage>
</organism>
<dbReference type="InterPro" id="IPR001128">
    <property type="entry name" value="Cyt_P450"/>
</dbReference>
<evidence type="ECO:0000256" key="2">
    <source>
        <dbReference type="ARBA" id="ARBA00010617"/>
    </source>
</evidence>
<sequence length="551" mass="62141">MALSGLLDALTWGRVLGYGALLIVASFLFDFATAPRYPEQIHQFGYGHGLWASVRNGIGFFSCHQSWISEGYAKYGRKGLPFAIPSSMYGSDVVLPQSLVTWLMDQPESTLSTLKAHNVLLFARYNFLGGRLADDDLGTRAVHKFLPRNLPGFIPDMDDEVKHAVDMTLGHVTEEWTSVKLWDMWLNIVPRVINRMLAGSGACRDETFLKAMVSFTHDVIRNSTLLGMLPGALHPVFGRLMAIPNWLHWWSAYKRVRPVITKRLDDMTRKAEGDAQYNDWAPPEDCFTWVIRLAMGENSPQELDPAVISMRLLPLEFASIHTTLLTGHSWMLDLLSTPPQDAILDVLRDEVRAHKPPSGVWTKAGLLALVRADSSIRESQRLSNFHTTLVRRMVVAPHGVRLPGFDWTLPRGVNLTVNLHGTHHDEALFHNAHAYDPLRYARIREAWEHKPEEERSNARDQGRVAMGLGMVTTSDHHFAFGHGRHACPGRFFVAHELKLIMAHLLLNYDVKMLGARPQSQWIGSTAIPPFKACVEIRRKRAASPSRERVPE</sequence>
<keyword evidence="10" id="KW-0812">Transmembrane</keyword>
<dbReference type="PANTHER" id="PTHR46206">
    <property type="entry name" value="CYTOCHROME P450"/>
    <property type="match status" value="1"/>
</dbReference>
<evidence type="ECO:0000256" key="6">
    <source>
        <dbReference type="ARBA" id="ARBA00023004"/>
    </source>
</evidence>
<feature type="transmembrane region" description="Helical" evidence="10">
    <location>
        <begin position="12"/>
        <end position="32"/>
    </location>
</feature>
<dbReference type="GO" id="GO:0020037">
    <property type="term" value="F:heme binding"/>
    <property type="evidence" value="ECO:0007669"/>
    <property type="project" value="InterPro"/>
</dbReference>
<comment type="caution">
    <text evidence="11">The sequence shown here is derived from an EMBL/GenBank/DDBJ whole genome shotgun (WGS) entry which is preliminary data.</text>
</comment>
<dbReference type="InterPro" id="IPR002403">
    <property type="entry name" value="Cyt_P450_E_grp-IV"/>
</dbReference>
<reference evidence="11 12" key="1">
    <citation type="journal article" date="2015" name="BMC Genomics">
        <title>The genome of the truffle-parasite Tolypocladium ophioglossoides and the evolution of antifungal peptaibiotics.</title>
        <authorList>
            <person name="Quandt C.A."/>
            <person name="Bushley K.E."/>
            <person name="Spatafora J.W."/>
        </authorList>
    </citation>
    <scope>NUCLEOTIDE SEQUENCE [LARGE SCALE GENOMIC DNA]</scope>
    <source>
        <strain evidence="11 12">CBS 100239</strain>
    </source>
</reference>
<keyword evidence="5 9" id="KW-0560">Oxidoreductase</keyword>
<keyword evidence="7 9" id="KW-0503">Monooxygenase</keyword>
<dbReference type="InterPro" id="IPR036396">
    <property type="entry name" value="Cyt_P450_sf"/>
</dbReference>
<gene>
    <name evidence="11" type="ORF">TOPH_06672</name>
</gene>
<dbReference type="CDD" id="cd11041">
    <property type="entry name" value="CYP503A1-like"/>
    <property type="match status" value="1"/>
</dbReference>
<evidence type="ECO:0000256" key="1">
    <source>
        <dbReference type="ARBA" id="ARBA00001971"/>
    </source>
</evidence>
<evidence type="ECO:0000256" key="4">
    <source>
        <dbReference type="ARBA" id="ARBA00022723"/>
    </source>
</evidence>
<dbReference type="AlphaFoldDB" id="A0A0L0N4A8"/>